<sequence>MSVETVAVDTDLDQPPAAATRWNPFTRIAFRFSFVYFGLFCVLFPQIILSFLGPLALRLPDDLVIRYAQLPAPVIEWVGRAVFDAEAVVRTDSGSGDQVYFFVLVFCILVLAVAATVVWTLLDRRRTEYRRLAGWFLLFLRLCLATQMLLYGFAKAIPTQMAEPSLVTLLQPYGDFTLMSVLWSQVGASPAYEILLGAAEILGGLLLLLPRTALAGALLSLVSMAQVWVLNMTYDVPVKLLSFHLLLLSLVLLAPEARRVTAVLLGGAAGPSTAPRPFHGRAARIAAVAQIALAAWLCVGFAQINLEGYREWGGGRPTSELYGIWNVDEFTRDGIPQPPVLTDENRWRRVVFEDLEVIHYQRMDDTLVPVLGTVDAAAGTIVMKPDPEGPTWADFTYERPAPGRLVLTGMIDGQPVTMTLIRQDENEFALRGSGFHLVQDYPHLSGGVQ</sequence>
<dbReference type="STRING" id="1406858.GCA_000710895_03233"/>
<name>A0A378YSB7_9NOCA</name>
<feature type="transmembrane region" description="Helical" evidence="1">
    <location>
        <begin position="208"/>
        <end position="230"/>
    </location>
</feature>
<evidence type="ECO:0008006" key="4">
    <source>
        <dbReference type="Google" id="ProtNLM"/>
    </source>
</evidence>
<keyword evidence="1" id="KW-0472">Membrane</keyword>
<keyword evidence="1" id="KW-0812">Transmembrane</keyword>
<evidence type="ECO:0000256" key="1">
    <source>
        <dbReference type="SAM" id="Phobius"/>
    </source>
</evidence>
<gene>
    <name evidence="2" type="ORF">NCTC1934_03778</name>
</gene>
<accession>A0A378YSB7</accession>
<evidence type="ECO:0000313" key="3">
    <source>
        <dbReference type="Proteomes" id="UP000255467"/>
    </source>
</evidence>
<keyword evidence="1" id="KW-1133">Transmembrane helix</keyword>
<dbReference type="RefSeq" id="WP_039816021.1">
    <property type="nucleotide sequence ID" value="NZ_UGRY01000002.1"/>
</dbReference>
<keyword evidence="3" id="KW-1185">Reference proteome</keyword>
<organism evidence="2 3">
    <name type="scientific">Nocardia otitidiscaviarum</name>
    <dbReference type="NCBI Taxonomy" id="1823"/>
    <lineage>
        <taxon>Bacteria</taxon>
        <taxon>Bacillati</taxon>
        <taxon>Actinomycetota</taxon>
        <taxon>Actinomycetes</taxon>
        <taxon>Mycobacteriales</taxon>
        <taxon>Nocardiaceae</taxon>
        <taxon>Nocardia</taxon>
    </lineage>
</organism>
<protein>
    <recommendedName>
        <fullName evidence="4">DoxX family protein</fullName>
    </recommendedName>
</protein>
<dbReference type="Proteomes" id="UP000255467">
    <property type="component" value="Unassembled WGS sequence"/>
</dbReference>
<dbReference type="OrthoDB" id="102112at2"/>
<reference evidence="2 3" key="1">
    <citation type="submission" date="2018-06" db="EMBL/GenBank/DDBJ databases">
        <authorList>
            <consortium name="Pathogen Informatics"/>
            <person name="Doyle S."/>
        </authorList>
    </citation>
    <scope>NUCLEOTIDE SEQUENCE [LARGE SCALE GENOMIC DNA]</scope>
    <source>
        <strain evidence="2 3">NCTC1934</strain>
    </source>
</reference>
<feature type="transmembrane region" description="Helical" evidence="1">
    <location>
        <begin position="99"/>
        <end position="122"/>
    </location>
</feature>
<dbReference type="EMBL" id="UGRY01000002">
    <property type="protein sequence ID" value="SUA79417.1"/>
    <property type="molecule type" value="Genomic_DNA"/>
</dbReference>
<dbReference type="AlphaFoldDB" id="A0A378YSB7"/>
<feature type="transmembrane region" description="Helical" evidence="1">
    <location>
        <begin position="134"/>
        <end position="153"/>
    </location>
</feature>
<evidence type="ECO:0000313" key="2">
    <source>
        <dbReference type="EMBL" id="SUA79417.1"/>
    </source>
</evidence>
<feature type="transmembrane region" description="Helical" evidence="1">
    <location>
        <begin position="34"/>
        <end position="57"/>
    </location>
</feature>
<proteinExistence type="predicted"/>